<name>A0ACC0TUS3_9AGAM</name>
<dbReference type="Proteomes" id="UP001207468">
    <property type="component" value="Unassembled WGS sequence"/>
</dbReference>
<keyword evidence="2" id="KW-1185">Reference proteome</keyword>
<gene>
    <name evidence="1" type="ORF">F5148DRAFT_1291714</name>
</gene>
<comment type="caution">
    <text evidence="1">The sequence shown here is derived from an EMBL/GenBank/DDBJ whole genome shotgun (WGS) entry which is preliminary data.</text>
</comment>
<evidence type="ECO:0000313" key="2">
    <source>
        <dbReference type="Proteomes" id="UP001207468"/>
    </source>
</evidence>
<organism evidence="1 2">
    <name type="scientific">Russula earlei</name>
    <dbReference type="NCBI Taxonomy" id="71964"/>
    <lineage>
        <taxon>Eukaryota</taxon>
        <taxon>Fungi</taxon>
        <taxon>Dikarya</taxon>
        <taxon>Basidiomycota</taxon>
        <taxon>Agaricomycotina</taxon>
        <taxon>Agaricomycetes</taxon>
        <taxon>Russulales</taxon>
        <taxon>Russulaceae</taxon>
        <taxon>Russula</taxon>
    </lineage>
</organism>
<proteinExistence type="predicted"/>
<sequence length="104" mass="11972">MFLKEKDISLIRKYFSGKPVLKAYLFGSYSRSEADNNSDIDILVDLDYSRHIGFGFVQMKLDLEQQLNKTVDLVSSQAISKHLLPFINKDKQLIYDSLEKNPAL</sequence>
<reference evidence="1" key="1">
    <citation type="submission" date="2021-03" db="EMBL/GenBank/DDBJ databases">
        <title>Evolutionary priming and transition to the ectomycorrhizal habit in an iconic lineage of mushroom-forming fungi: is preadaptation a requirement?</title>
        <authorList>
            <consortium name="DOE Joint Genome Institute"/>
            <person name="Looney B.P."/>
            <person name="Miyauchi S."/>
            <person name="Morin E."/>
            <person name="Drula E."/>
            <person name="Courty P.E."/>
            <person name="Chicoki N."/>
            <person name="Fauchery L."/>
            <person name="Kohler A."/>
            <person name="Kuo A."/>
            <person name="LaButti K."/>
            <person name="Pangilinan J."/>
            <person name="Lipzen A."/>
            <person name="Riley R."/>
            <person name="Andreopoulos W."/>
            <person name="He G."/>
            <person name="Johnson J."/>
            <person name="Barry K.W."/>
            <person name="Grigoriev I.V."/>
            <person name="Nagy L."/>
            <person name="Hibbett D."/>
            <person name="Henrissat B."/>
            <person name="Matheny P.B."/>
            <person name="Labbe J."/>
            <person name="Martin A.F."/>
        </authorList>
    </citation>
    <scope>NUCLEOTIDE SEQUENCE</scope>
    <source>
        <strain evidence="1">BPL698</strain>
    </source>
</reference>
<evidence type="ECO:0000313" key="1">
    <source>
        <dbReference type="EMBL" id="KAI9449249.1"/>
    </source>
</evidence>
<protein>
    <submittedName>
        <fullName evidence="1">Nucleotidyltransferase</fullName>
    </submittedName>
</protein>
<accession>A0ACC0TUS3</accession>
<dbReference type="EMBL" id="JAGFNK010000518">
    <property type="protein sequence ID" value="KAI9449249.1"/>
    <property type="molecule type" value="Genomic_DNA"/>
</dbReference>